<evidence type="ECO:0000313" key="1">
    <source>
        <dbReference type="EMBL" id="KAA6356381.1"/>
    </source>
</evidence>
<protein>
    <submittedName>
        <fullName evidence="1">Uncharacterized protein</fullName>
    </submittedName>
</protein>
<organism evidence="1 2">
    <name type="scientific">Streblomastix strix</name>
    <dbReference type="NCBI Taxonomy" id="222440"/>
    <lineage>
        <taxon>Eukaryota</taxon>
        <taxon>Metamonada</taxon>
        <taxon>Preaxostyla</taxon>
        <taxon>Oxymonadida</taxon>
        <taxon>Streblomastigidae</taxon>
        <taxon>Streblomastix</taxon>
    </lineage>
</organism>
<gene>
    <name evidence="1" type="ORF">EZS28_048092</name>
</gene>
<dbReference type="Proteomes" id="UP000324800">
    <property type="component" value="Unassembled WGS sequence"/>
</dbReference>
<reference evidence="1 2" key="1">
    <citation type="submission" date="2019-03" db="EMBL/GenBank/DDBJ databases">
        <title>Single cell metagenomics reveals metabolic interactions within the superorganism composed of flagellate Streblomastix strix and complex community of Bacteroidetes bacteria on its surface.</title>
        <authorList>
            <person name="Treitli S.C."/>
            <person name="Kolisko M."/>
            <person name="Husnik F."/>
            <person name="Keeling P."/>
            <person name="Hampl V."/>
        </authorList>
    </citation>
    <scope>NUCLEOTIDE SEQUENCE [LARGE SCALE GENOMIC DNA]</scope>
    <source>
        <strain evidence="1">ST1C</strain>
    </source>
</reference>
<feature type="non-terminal residue" evidence="1">
    <location>
        <position position="15"/>
    </location>
</feature>
<evidence type="ECO:0000313" key="2">
    <source>
        <dbReference type="Proteomes" id="UP000324800"/>
    </source>
</evidence>
<comment type="caution">
    <text evidence="1">The sequence shown here is derived from an EMBL/GenBank/DDBJ whole genome shotgun (WGS) entry which is preliminary data.</text>
</comment>
<name>A0A5J4TFI9_9EUKA</name>
<dbReference type="EMBL" id="SNRW01033057">
    <property type="protein sequence ID" value="KAA6356381.1"/>
    <property type="molecule type" value="Genomic_DNA"/>
</dbReference>
<sequence>MEPNIQASIQRKGHL</sequence>
<accession>A0A5J4TFI9</accession>
<proteinExistence type="predicted"/>